<feature type="domain" description="DNA methylase N-4/N-6" evidence="3">
    <location>
        <begin position="56"/>
        <end position="119"/>
    </location>
</feature>
<dbReference type="AlphaFoldDB" id="A0A380YLI8"/>
<protein>
    <submittedName>
        <fullName evidence="4">DNA methylase</fullName>
    </submittedName>
    <submittedName>
        <fullName evidence="5">Putative modification methylase</fullName>
    </submittedName>
</protein>
<dbReference type="EMBL" id="CP072227">
    <property type="protein sequence ID" value="QUT43511.1"/>
    <property type="molecule type" value="Genomic_DNA"/>
</dbReference>
<gene>
    <name evidence="4" type="ORF">INE88_00293</name>
    <name evidence="5" type="ORF">NCTC11155_01709</name>
</gene>
<dbReference type="GO" id="GO:0008170">
    <property type="term" value="F:N-methyltransferase activity"/>
    <property type="evidence" value="ECO:0007669"/>
    <property type="project" value="InterPro"/>
</dbReference>
<dbReference type="InterPro" id="IPR002941">
    <property type="entry name" value="DNA_methylase_N4/N6"/>
</dbReference>
<reference evidence="5 6" key="1">
    <citation type="submission" date="2018-06" db="EMBL/GenBank/DDBJ databases">
        <authorList>
            <consortium name="Pathogen Informatics"/>
            <person name="Doyle S."/>
        </authorList>
    </citation>
    <scope>NUCLEOTIDE SEQUENCE [LARGE SCALE GENOMIC DNA]</scope>
    <source>
        <strain evidence="5 6">NCTC11155</strain>
    </source>
</reference>
<dbReference type="KEGG" id="beg:INE88_00293"/>
<reference evidence="4" key="2">
    <citation type="journal article" date="2021" name="PLoS Genet.">
        <title>Mobile Type VI secretion system loci of the gut Bacteroidales display extensive intra-ecosystem transfer, multi-species spread and geographical clustering.</title>
        <authorList>
            <person name="Garcia-Bayona L."/>
            <person name="Coyne M.J."/>
            <person name="Comstock L.E."/>
        </authorList>
    </citation>
    <scope>NUCLEOTIDE SEQUENCE</scope>
    <source>
        <strain evidence="4">CL11T00C20</strain>
    </source>
</reference>
<dbReference type="InterPro" id="IPR029063">
    <property type="entry name" value="SAM-dependent_MTases_sf"/>
</dbReference>
<keyword evidence="2" id="KW-0808">Transferase</keyword>
<dbReference type="Gene3D" id="3.40.50.150">
    <property type="entry name" value="Vaccinia Virus protein VP39"/>
    <property type="match status" value="2"/>
</dbReference>
<dbReference type="Pfam" id="PF01555">
    <property type="entry name" value="N6_N4_Mtase"/>
    <property type="match status" value="1"/>
</dbReference>
<proteinExistence type="predicted"/>
<name>A0A380YLI8_9BACE</name>
<dbReference type="REBASE" id="487411">
    <property type="entry name" value="M.BegC20ORF293P"/>
</dbReference>
<dbReference type="Proteomes" id="UP000254424">
    <property type="component" value="Unassembled WGS sequence"/>
</dbReference>
<evidence type="ECO:0000256" key="1">
    <source>
        <dbReference type="ARBA" id="ARBA00022603"/>
    </source>
</evidence>
<keyword evidence="1 5" id="KW-0489">Methyltransferase</keyword>
<dbReference type="SUPFAM" id="SSF53335">
    <property type="entry name" value="S-adenosyl-L-methionine-dependent methyltransferases"/>
    <property type="match status" value="2"/>
</dbReference>
<organism evidence="5 6">
    <name type="scientific">Bacteroides eggerthii</name>
    <dbReference type="NCBI Taxonomy" id="28111"/>
    <lineage>
        <taxon>Bacteria</taxon>
        <taxon>Pseudomonadati</taxon>
        <taxon>Bacteroidota</taxon>
        <taxon>Bacteroidia</taxon>
        <taxon>Bacteroidales</taxon>
        <taxon>Bacteroidaceae</taxon>
        <taxon>Bacteroides</taxon>
    </lineage>
</organism>
<evidence type="ECO:0000313" key="4">
    <source>
        <dbReference type="EMBL" id="QUT43511.1"/>
    </source>
</evidence>
<dbReference type="GeneID" id="93071606"/>
<dbReference type="REBASE" id="378072">
    <property type="entry name" value="M.Beg11155ORF1709P"/>
</dbReference>
<dbReference type="RefSeq" id="WP_004290429.1">
    <property type="nucleotide sequence ID" value="NZ_CABKNQ010000018.1"/>
</dbReference>
<sequence>MRTSESKTIINQELFDVKLPDYQRIIERLVSKYNVVDGSYYEGLVNFKTNLVVPKHKWYDYKQGYSELLVKHIIDEAKPLKEHYILDPFCGVGTTNLTSVNRGYKTIGFDINPMAILTAKAKTHHYTPKEIALIKKYLESFTLPDSKVEIEGGRVIETSFTEDVLDILLKIRFFVDGINNDAVQDFFRLALISIIDKCSLKIKDGNGLKFKKNYKAVPDLVRLYLDKASEMLSDIRMSNEDKENKIILGSMITEEAFNKVKDMPIGLCVFSPPYANCFDYCEVYKLEFWIGGFVKSYDDFERFRSIALRSHVNSKFSHEFSNSNKDVDTIASLISSFNIWNKNIPDMIRGYFDDMESMIKNLSKILVNKAKCYIVVANSGYKGILVPTDLLLAEIAEKYGYKVCNIYHARKIRSSSQQMHILNTNYNNLMRESVIELQIIK</sequence>
<dbReference type="STRING" id="483216.BACEGG_02111"/>
<evidence type="ECO:0000313" key="5">
    <source>
        <dbReference type="EMBL" id="SUV29719.1"/>
    </source>
</evidence>
<evidence type="ECO:0000259" key="3">
    <source>
        <dbReference type="Pfam" id="PF01555"/>
    </source>
</evidence>
<dbReference type="GO" id="GO:0032259">
    <property type="term" value="P:methylation"/>
    <property type="evidence" value="ECO:0007669"/>
    <property type="project" value="UniProtKB-KW"/>
</dbReference>
<dbReference type="GO" id="GO:0003677">
    <property type="term" value="F:DNA binding"/>
    <property type="evidence" value="ECO:0007669"/>
    <property type="project" value="InterPro"/>
</dbReference>
<dbReference type="EMBL" id="UFSX01000001">
    <property type="protein sequence ID" value="SUV29719.1"/>
    <property type="molecule type" value="Genomic_DNA"/>
</dbReference>
<dbReference type="Proteomes" id="UP000679226">
    <property type="component" value="Chromosome"/>
</dbReference>
<dbReference type="OrthoDB" id="9800801at2"/>
<accession>A0A380YLI8</accession>
<evidence type="ECO:0000313" key="6">
    <source>
        <dbReference type="Proteomes" id="UP000254424"/>
    </source>
</evidence>
<evidence type="ECO:0000256" key="2">
    <source>
        <dbReference type="ARBA" id="ARBA00022679"/>
    </source>
</evidence>